<dbReference type="Gene3D" id="3.40.50.1820">
    <property type="entry name" value="alpha/beta hydrolase"/>
    <property type="match status" value="1"/>
</dbReference>
<comment type="caution">
    <text evidence="1">The sequence shown here is derived from an EMBL/GenBank/DDBJ whole genome shotgun (WGS) entry which is preliminary data.</text>
</comment>
<protein>
    <recommendedName>
        <fullName evidence="3">Triacylglycerol lipase</fullName>
    </recommendedName>
</protein>
<dbReference type="AlphaFoldDB" id="A0A4Y4C1Y0"/>
<proteinExistence type="predicted"/>
<name>A0A4Y4C1Y0_9CORY</name>
<reference evidence="1 2" key="1">
    <citation type="submission" date="2019-06" db="EMBL/GenBank/DDBJ databases">
        <title>Whole genome shotgun sequence of Corynebacterium variabile NBRC 15286.</title>
        <authorList>
            <person name="Hosoyama A."/>
            <person name="Uohara A."/>
            <person name="Ohji S."/>
            <person name="Ichikawa N."/>
        </authorList>
    </citation>
    <scope>NUCLEOTIDE SEQUENCE [LARGE SCALE GENOMIC DNA]</scope>
    <source>
        <strain evidence="1 2">NBRC 15286</strain>
    </source>
</reference>
<organism evidence="1 2">
    <name type="scientific">Corynebacterium variabile</name>
    <dbReference type="NCBI Taxonomy" id="1727"/>
    <lineage>
        <taxon>Bacteria</taxon>
        <taxon>Bacillati</taxon>
        <taxon>Actinomycetota</taxon>
        <taxon>Actinomycetes</taxon>
        <taxon>Mycobacteriales</taxon>
        <taxon>Corynebacteriaceae</taxon>
        <taxon>Corynebacterium</taxon>
    </lineage>
</organism>
<gene>
    <name evidence="1" type="ORF">CVA01_11560</name>
</gene>
<evidence type="ECO:0000313" key="2">
    <source>
        <dbReference type="Proteomes" id="UP000319986"/>
    </source>
</evidence>
<evidence type="ECO:0000313" key="1">
    <source>
        <dbReference type="EMBL" id="GEC85842.1"/>
    </source>
</evidence>
<dbReference type="InterPro" id="IPR029058">
    <property type="entry name" value="AB_hydrolase_fold"/>
</dbReference>
<accession>A0A4Y4C1Y0</accession>
<evidence type="ECO:0008006" key="3">
    <source>
        <dbReference type="Google" id="ProtNLM"/>
    </source>
</evidence>
<sequence>MDPILCAPDDIPEIRGIMDDINMGNWDAPSVLMLITQGAGDFLEGTSPHRSLGAGDGIMITEYVRTHSRQYCTADTQTEYRRHPYLSHILAAVPWLVEGYYRLEGRFNGKPVTDNCSTIPEGKLALDLPRAYTSAFPSDRLTCLATAQPMARTRKR</sequence>
<dbReference type="Proteomes" id="UP000319986">
    <property type="component" value="Unassembled WGS sequence"/>
</dbReference>
<dbReference type="EMBL" id="BJNT01000008">
    <property type="protein sequence ID" value="GEC85842.1"/>
    <property type="molecule type" value="Genomic_DNA"/>
</dbReference>